<dbReference type="InterPro" id="IPR003593">
    <property type="entry name" value="AAA+_ATPase"/>
</dbReference>
<sequence>MLIATQSRNTASTSRYFDEVLTQGDYYLGQEINGRWQGKGAALLGVGHDSDVTKDQFDALLQGKHPITGEPLTQRNRKDRRPGMDLTFSVPKSVSLAWAINEDERLIDALRETVAETMAKDVEPLMHRRVRSGKHSSSEQKAATGKLIYADFLHKTSRPVDGVTDPHLHVHAFVINWTEDHGTHYAGQMEEIVRQRASLQAKFESRLARKLRDELGYGVRNTRFVQSGRVKAGWEIDGLKRETIDKFSRRTAQVEKHASEKGIRDAAKKATLGATTREKKDKGTSVDRLRDEWQSRLTAEERAAFANLLTPSASDQNGEDAASHSLQYALDHHLYRQSTTERHQIIGTALEHALTVSPEEMERAMDRMDVLRKTIDHDGADRHFITTQEVLNAERHMIAYARDARGTRQAIGSKDYEFQREWLNDQQKAAVRDVLVSHDGVVAVTGGAGTGKSSLMQEAGDAIEHYGKTLFTFTPSTGAKEVLQEKGFDRTQTVEHLIRNDKMHADLRGQVIWIDEAGLLDVRSMNAVFSIAKQQNARVVLSGDTKQHASPRRGEALRLLEHEAGLKIARVEAIQRQRGEYKKAIELISKGNEIDPATNQPSLLAGFDMLDRMGKIHEIDPETKNDRLASDYLELADRGQSTLVVAPTHHEAAEVTEKIRGSLRERGQLEESGCSLLRLQSLNLTEAQKREASTYAEQEGVIVQFHQNVPGGIQRGSRYRVAGAIGNEIRIKSLDDGSVKQLPRKMADRFEVYRETEVELAVGDKVRLTLGGTSHDGRRLSNGRLDEVKGFDADGNVKLKSGFTLPKDYGHLDLGYVITSHASQGKDRDVAIAAMGSDSLAAINYRQFYVTASRGSKDVRLFVDDKAKVRRAIARSGEQMSATELIKKPDAATKTTQQRETSIERQQQRKRALSVYRDRVQAWWQERRQQREPRQHANEPTLSQRSAAFFFPTQTPEQQP</sequence>
<dbReference type="NCBIfam" id="TIGR02686">
    <property type="entry name" value="relax_trwC"/>
    <property type="match status" value="1"/>
</dbReference>
<feature type="domain" description="AAA+ ATPase" evidence="2">
    <location>
        <begin position="438"/>
        <end position="566"/>
    </location>
</feature>
<comment type="caution">
    <text evidence="3">The sequence shown here is derived from an EMBL/GenBank/DDBJ whole genome shotgun (WGS) entry which is preliminary data.</text>
</comment>
<dbReference type="OrthoDB" id="1826980at2"/>
<evidence type="ECO:0000259" key="2">
    <source>
        <dbReference type="SMART" id="SM00382"/>
    </source>
</evidence>
<dbReference type="EMBL" id="NIZW01000019">
    <property type="protein sequence ID" value="PHQ33142.1"/>
    <property type="molecule type" value="Genomic_DNA"/>
</dbReference>
<feature type="compositionally biased region" description="Basic and acidic residues" evidence="1">
    <location>
        <begin position="927"/>
        <end position="937"/>
    </location>
</feature>
<dbReference type="InterPro" id="IPR027417">
    <property type="entry name" value="P-loop_NTPase"/>
</dbReference>
<dbReference type="InterPro" id="IPR014059">
    <property type="entry name" value="TraI/TrwC_relax"/>
</dbReference>
<dbReference type="Gene3D" id="3.40.50.300">
    <property type="entry name" value="P-loop containing nucleotide triphosphate hydrolases"/>
    <property type="match status" value="1"/>
</dbReference>
<evidence type="ECO:0000313" key="3">
    <source>
        <dbReference type="EMBL" id="PHQ33142.1"/>
    </source>
</evidence>
<accession>A0A2G1W294</accession>
<feature type="compositionally biased region" description="Polar residues" evidence="1">
    <location>
        <begin position="938"/>
        <end position="960"/>
    </location>
</feature>
<feature type="region of interest" description="Disordered" evidence="1">
    <location>
        <begin position="927"/>
        <end position="960"/>
    </location>
</feature>
<dbReference type="AlphaFoldDB" id="A0A2G1W294"/>
<dbReference type="Pfam" id="PF08751">
    <property type="entry name" value="TrwC"/>
    <property type="match status" value="1"/>
</dbReference>
<dbReference type="RefSeq" id="WP_099262808.1">
    <property type="nucleotide sequence ID" value="NZ_NIZW01000019.1"/>
</dbReference>
<organism evidence="3 4">
    <name type="scientific">Rhodopirellula bahusiensis</name>
    <dbReference type="NCBI Taxonomy" id="2014065"/>
    <lineage>
        <taxon>Bacteria</taxon>
        <taxon>Pseudomonadati</taxon>
        <taxon>Planctomycetota</taxon>
        <taxon>Planctomycetia</taxon>
        <taxon>Pirellulales</taxon>
        <taxon>Pirellulaceae</taxon>
        <taxon>Rhodopirellula</taxon>
    </lineage>
</organism>
<dbReference type="InterPro" id="IPR014862">
    <property type="entry name" value="TrwC"/>
</dbReference>
<evidence type="ECO:0000256" key="1">
    <source>
        <dbReference type="SAM" id="MobiDB-lite"/>
    </source>
</evidence>
<name>A0A2G1W294_9BACT</name>
<gene>
    <name evidence="3" type="ORF">CEE69_22025</name>
</gene>
<keyword evidence="4" id="KW-1185">Reference proteome</keyword>
<dbReference type="GeneID" id="90610655"/>
<dbReference type="Pfam" id="PF13604">
    <property type="entry name" value="AAA_30"/>
    <property type="match status" value="1"/>
</dbReference>
<protein>
    <submittedName>
        <fullName evidence="3">Relaxase</fullName>
    </submittedName>
</protein>
<dbReference type="SMART" id="SM00382">
    <property type="entry name" value="AAA"/>
    <property type="match status" value="1"/>
</dbReference>
<dbReference type="Proteomes" id="UP000225740">
    <property type="component" value="Unassembled WGS sequence"/>
</dbReference>
<reference evidence="3 4" key="1">
    <citation type="submission" date="2017-06" db="EMBL/GenBank/DDBJ databases">
        <title>Description of Rhodopirellula bahusiensis sp. nov.</title>
        <authorList>
            <person name="Kizina J."/>
            <person name="Harder J."/>
        </authorList>
    </citation>
    <scope>NUCLEOTIDE SEQUENCE [LARGE SCALE GENOMIC DNA]</scope>
    <source>
        <strain evidence="3 4">SWK21</strain>
    </source>
</reference>
<feature type="region of interest" description="Disordered" evidence="1">
    <location>
        <begin position="878"/>
        <end position="910"/>
    </location>
</feature>
<dbReference type="SUPFAM" id="SSF52540">
    <property type="entry name" value="P-loop containing nucleoside triphosphate hydrolases"/>
    <property type="match status" value="2"/>
</dbReference>
<proteinExistence type="predicted"/>
<dbReference type="SUPFAM" id="SSF55464">
    <property type="entry name" value="Origin of replication-binding domain, RBD-like"/>
    <property type="match status" value="1"/>
</dbReference>
<dbReference type="NCBIfam" id="NF041492">
    <property type="entry name" value="MobF"/>
    <property type="match status" value="1"/>
</dbReference>
<evidence type="ECO:0000313" key="4">
    <source>
        <dbReference type="Proteomes" id="UP000225740"/>
    </source>
</evidence>